<dbReference type="EMBL" id="VZRB01000008">
    <property type="protein sequence ID" value="KAB1146673.1"/>
    <property type="molecule type" value="Genomic_DNA"/>
</dbReference>
<sequence length="529" mass="57775">MTDASVSGGGRLIVYVGGLIEKRHDADELFEKLQAEPGHADDEVWVYPDWIRPLTRGSLAVLADTLNQRIGALWAEGGRAREIVLVGHSAGGVLLRYAYLCGRGRLDGHRSAWVHQVTRIVLLAAPNRGVPPSRLNGPTRVAAIMAAGTFRRFAALELLAGAAFMTDLRLEWIRLFNELGAEAPLVVQVRGAADPLVRPEDSRDVEGRATGADLYIPQADHRDIMKVSKVPQDREGQRYDILRRAVLGTVEITEPAALPEQEAEVTDIVFLLHGIRAGINSWVTDLERALQNGTTSRTLVVTASYGWLSAFNFAFPVSRRRTLRWFQDQYSYQFARHPDARIHFVGHSNGTYMFGQSLRQVRTLRFDRVYLAGSVLPREFGWRDFADRLQIATLVNACGSRDKPVGWLCSGLRGLGMRDIGLGGFAGFDVTPSGTVQFLHLDGGHGAGLTAQHLPAVAEYIRDGKQPNPSVTEPSQLFSQVSRLAPLLAVLLVLGLLGMVAWTVVAFSLVKLVAVLGGAAAACLILKAV</sequence>
<dbReference type="SUPFAM" id="SSF53474">
    <property type="entry name" value="alpha/beta-Hydrolases"/>
    <property type="match status" value="2"/>
</dbReference>
<proteinExistence type="predicted"/>
<keyword evidence="1" id="KW-1133">Transmembrane helix</keyword>
<name>A0A6H9V206_9ACTN</name>
<accession>A0A6H9V206</accession>
<feature type="transmembrane region" description="Helical" evidence="1">
    <location>
        <begin position="484"/>
        <end position="502"/>
    </location>
</feature>
<keyword evidence="3" id="KW-1185">Reference proteome</keyword>
<protein>
    <recommendedName>
        <fullName evidence="4">Alpha/beta hydrolase</fullName>
    </recommendedName>
</protein>
<reference evidence="2 3" key="1">
    <citation type="submission" date="2019-09" db="EMBL/GenBank/DDBJ databases">
        <title>Screening of Novel Bioactive Compounds from Soil-Associated.</title>
        <authorList>
            <person name="Zhao S."/>
        </authorList>
    </citation>
    <scope>NUCLEOTIDE SEQUENCE [LARGE SCALE GENOMIC DNA]</scope>
    <source>
        <strain evidence="2 3">HIT-DPA4</strain>
    </source>
</reference>
<dbReference type="Gene3D" id="3.40.50.1820">
    <property type="entry name" value="alpha/beta hydrolase"/>
    <property type="match status" value="1"/>
</dbReference>
<dbReference type="PANTHER" id="PTHR37946">
    <property type="entry name" value="SLL1969 PROTEIN"/>
    <property type="match status" value="1"/>
</dbReference>
<dbReference type="PANTHER" id="PTHR37946:SF1">
    <property type="entry name" value="SLL1969 PROTEIN"/>
    <property type="match status" value="1"/>
</dbReference>
<gene>
    <name evidence="2" type="ORF">F7R91_13875</name>
</gene>
<evidence type="ECO:0000313" key="2">
    <source>
        <dbReference type="EMBL" id="KAB1146673.1"/>
    </source>
</evidence>
<comment type="caution">
    <text evidence="2">The sequence shown here is derived from an EMBL/GenBank/DDBJ whole genome shotgun (WGS) entry which is preliminary data.</text>
</comment>
<dbReference type="AlphaFoldDB" id="A0A6H9V206"/>
<keyword evidence="1" id="KW-0812">Transmembrane</keyword>
<dbReference type="InterPro" id="IPR029058">
    <property type="entry name" value="AB_hydrolase_fold"/>
</dbReference>
<evidence type="ECO:0000256" key="1">
    <source>
        <dbReference type="SAM" id="Phobius"/>
    </source>
</evidence>
<evidence type="ECO:0008006" key="4">
    <source>
        <dbReference type="Google" id="ProtNLM"/>
    </source>
</evidence>
<keyword evidence="1" id="KW-0472">Membrane</keyword>
<dbReference type="RefSeq" id="WP_150948154.1">
    <property type="nucleotide sequence ID" value="NZ_VZRB01000008.1"/>
</dbReference>
<organism evidence="2 3">
    <name type="scientific">Streptomyces luteolifulvus</name>
    <dbReference type="NCBI Taxonomy" id="2615112"/>
    <lineage>
        <taxon>Bacteria</taxon>
        <taxon>Bacillati</taxon>
        <taxon>Actinomycetota</taxon>
        <taxon>Actinomycetes</taxon>
        <taxon>Kitasatosporales</taxon>
        <taxon>Streptomycetaceae</taxon>
        <taxon>Streptomyces</taxon>
    </lineage>
</organism>
<evidence type="ECO:0000313" key="3">
    <source>
        <dbReference type="Proteomes" id="UP000442707"/>
    </source>
</evidence>
<dbReference type="Proteomes" id="UP000442707">
    <property type="component" value="Unassembled WGS sequence"/>
</dbReference>